<feature type="repeat" description="Solcar" evidence="11">
    <location>
        <begin position="10"/>
        <end position="95"/>
    </location>
</feature>
<dbReference type="RefSeq" id="XP_002934585.2">
    <property type="nucleotide sequence ID" value="XM_002934539.5"/>
</dbReference>
<evidence type="ECO:0000256" key="10">
    <source>
        <dbReference type="ARBA" id="ARBA00070485"/>
    </source>
</evidence>
<dbReference type="Pfam" id="PF00153">
    <property type="entry name" value="Mito_carr"/>
    <property type="match status" value="3"/>
</dbReference>
<dbReference type="KEGG" id="xtr:100485727"/>
<protein>
    <recommendedName>
        <fullName evidence="10">Solute carrier family 25 member 43</fullName>
    </recommendedName>
</protein>
<feature type="repeat" description="Solcar" evidence="11">
    <location>
        <begin position="198"/>
        <end position="292"/>
    </location>
</feature>
<keyword evidence="8" id="KW-0496">Mitochondrion</keyword>
<dbReference type="AGR" id="Xenbase:XB-GENE-6258507"/>
<evidence type="ECO:0000256" key="11">
    <source>
        <dbReference type="PROSITE-ProRule" id="PRU00282"/>
    </source>
</evidence>
<dbReference type="Gene3D" id="1.50.40.10">
    <property type="entry name" value="Mitochondrial carrier domain"/>
    <property type="match status" value="1"/>
</dbReference>
<evidence type="ECO:0000313" key="16">
    <source>
        <dbReference type="Xenbase" id="XB-GENE-6258507"/>
    </source>
</evidence>
<evidence type="ECO:0000256" key="9">
    <source>
        <dbReference type="ARBA" id="ARBA00023136"/>
    </source>
</evidence>
<keyword evidence="7" id="KW-1133">Transmembrane helix</keyword>
<evidence type="ECO:0000256" key="2">
    <source>
        <dbReference type="ARBA" id="ARBA00006375"/>
    </source>
</evidence>
<dbReference type="InterPro" id="IPR023395">
    <property type="entry name" value="MCP_dom_sf"/>
</dbReference>
<proteinExistence type="inferred from homology"/>
<dbReference type="GO" id="GO:0005743">
    <property type="term" value="C:mitochondrial inner membrane"/>
    <property type="evidence" value="ECO:0007669"/>
    <property type="project" value="UniProtKB-SubCell"/>
</dbReference>
<reference evidence="13" key="2">
    <citation type="submission" date="2011-06" db="UniProtKB">
        <authorList>
            <consortium name="Ensembl"/>
        </authorList>
    </citation>
    <scope>IDENTIFICATION</scope>
</reference>
<evidence type="ECO:0000256" key="3">
    <source>
        <dbReference type="ARBA" id="ARBA00022448"/>
    </source>
</evidence>
<dbReference type="PANTHER" id="PTHR24089">
    <property type="entry name" value="SOLUTE CARRIER FAMILY 25"/>
    <property type="match status" value="1"/>
</dbReference>
<dbReference type="CTD" id="203427"/>
<dbReference type="FunFam" id="1.50.40.10:FF:000098">
    <property type="entry name" value="Mitochondrial substrate carrier family protein"/>
    <property type="match status" value="1"/>
</dbReference>
<keyword evidence="5" id="KW-0677">Repeat</keyword>
<keyword evidence="4 11" id="KW-0812">Transmembrane</keyword>
<dbReference type="GeneTree" id="ENSGT00940000160686"/>
<accession>F6QGY0</accession>
<feature type="repeat" description="Solcar" evidence="11">
    <location>
        <begin position="103"/>
        <end position="190"/>
    </location>
</feature>
<dbReference type="PRINTS" id="PR00926">
    <property type="entry name" value="MITOCARRIER"/>
</dbReference>
<name>F6QGY0_XENTR</name>
<keyword evidence="9 11" id="KW-0472">Membrane</keyword>
<dbReference type="InterPro" id="IPR002067">
    <property type="entry name" value="MCP"/>
</dbReference>
<dbReference type="ExpressionAtlas" id="F6QGY0">
    <property type="expression patterns" value="baseline and differential"/>
</dbReference>
<evidence type="ECO:0000256" key="1">
    <source>
        <dbReference type="ARBA" id="ARBA00004448"/>
    </source>
</evidence>
<comment type="similarity">
    <text evidence="2 12">Belongs to the mitochondrial carrier (TC 2.A.29) family.</text>
</comment>
<keyword evidence="6" id="KW-0999">Mitochondrion inner membrane</keyword>
<dbReference type="Proteomes" id="UP000008143">
    <property type="component" value="Chromosome 8"/>
</dbReference>
<dbReference type="Bgee" id="ENSXETG00000004334">
    <property type="expression patterns" value="Expressed in skeletal muscle tissue and 11 other cell types or tissues"/>
</dbReference>
<evidence type="ECO:0000256" key="8">
    <source>
        <dbReference type="ARBA" id="ARBA00023128"/>
    </source>
</evidence>
<evidence type="ECO:0000256" key="12">
    <source>
        <dbReference type="RuleBase" id="RU000488"/>
    </source>
</evidence>
<dbReference type="HOGENOM" id="CLU_015166_10_3_1"/>
<dbReference type="InterPro" id="IPR018108">
    <property type="entry name" value="MCP_transmembrane"/>
</dbReference>
<comment type="subcellular location">
    <subcellularLocation>
        <location evidence="1">Mitochondrion inner membrane</location>
        <topology evidence="1">Multi-pass membrane protein</topology>
    </subcellularLocation>
</comment>
<sequence>MASLKRDTRLTPWQSTLCGGIAGVASRTLTAPLDVVKILSQVGTFHTKQGFAGTFKLLCKAEGVRALWKGNLTACVRLFPYSAVQLAAYRRFTLLFMDDLGRISKWQAIVSGGLAGVVAAVVIYPTDIVKTRLIVQNSLEPTYRGIIHALCSIYYQEGFRSLYRGISLTVLGAIPFSASLFFMNISLDRIWQEPGVCLSPLQHFANGCLAAAVAQTMSFPFETVKRKMQAQSQFLPHCGGVDVHFNGMLNCFRQIVKTKGVLSLWNGLTANILKVVPYFGLMFSTYECCKRFCLYQNGYIISPLGYQLTPGVDQSLRPQELQELRKFLRAKDFAARKPSLKS</sequence>
<keyword evidence="3 12" id="KW-0813">Transport</keyword>
<organism evidence="13">
    <name type="scientific">Xenopus tropicalis</name>
    <name type="common">Western clawed frog</name>
    <name type="synonym">Silurana tropicalis</name>
    <dbReference type="NCBI Taxonomy" id="8364"/>
    <lineage>
        <taxon>Eukaryota</taxon>
        <taxon>Metazoa</taxon>
        <taxon>Chordata</taxon>
        <taxon>Craniata</taxon>
        <taxon>Vertebrata</taxon>
        <taxon>Euteleostomi</taxon>
        <taxon>Amphibia</taxon>
        <taxon>Batrachia</taxon>
        <taxon>Anura</taxon>
        <taxon>Pipoidea</taxon>
        <taxon>Pipidae</taxon>
        <taxon>Xenopodinae</taxon>
        <taxon>Xenopus</taxon>
        <taxon>Silurana</taxon>
    </lineage>
</organism>
<dbReference type="GO" id="GO:0055085">
    <property type="term" value="P:transmembrane transport"/>
    <property type="evidence" value="ECO:0007669"/>
    <property type="project" value="InterPro"/>
</dbReference>
<dbReference type="OrthoDB" id="270584at2759"/>
<dbReference type="eggNOG" id="KOG0752">
    <property type="taxonomic scope" value="Eukaryota"/>
</dbReference>
<reference evidence="15" key="3">
    <citation type="submission" date="2025-04" db="UniProtKB">
        <authorList>
            <consortium name="RefSeq"/>
        </authorList>
    </citation>
    <scope>IDENTIFICATION</scope>
    <source>
        <strain evidence="15">Nigerian</strain>
        <tissue evidence="15">Liver and blood</tissue>
    </source>
</reference>
<dbReference type="OMA" id="QSFMCVG"/>
<reference evidence="13" key="1">
    <citation type="journal article" date="2010" name="Science">
        <title>The genome of the Western clawed frog Xenopus tropicalis.</title>
        <authorList>
            <person name="Hellsten U."/>
            <person name="Harland R.M."/>
            <person name="Gilchrist M.J."/>
            <person name="Hendrix D."/>
            <person name="Jurka J."/>
            <person name="Kapitonov V."/>
            <person name="Ovcharenko I."/>
            <person name="Putnam N.H."/>
            <person name="Shu S."/>
            <person name="Taher L."/>
            <person name="Blitz I.L."/>
            <person name="Blumberg B."/>
            <person name="Dichmann D.S."/>
            <person name="Dubchak I."/>
            <person name="Amaya E."/>
            <person name="Detter J.C."/>
            <person name="Fletcher R."/>
            <person name="Gerhard D.S."/>
            <person name="Goodstein D."/>
            <person name="Graves T."/>
            <person name="Grigoriev I.V."/>
            <person name="Grimwood J."/>
            <person name="Kawashima T."/>
            <person name="Lindquist E."/>
            <person name="Lucas S.M."/>
            <person name="Mead P.E."/>
            <person name="Mitros T."/>
            <person name="Ogino H."/>
            <person name="Ohta Y."/>
            <person name="Poliakov A.V."/>
            <person name="Pollet N."/>
            <person name="Robert J."/>
            <person name="Salamov A."/>
            <person name="Sater A.K."/>
            <person name="Schmutz J."/>
            <person name="Terry A."/>
            <person name="Vize P.D."/>
            <person name="Warren W.C."/>
            <person name="Wells D."/>
            <person name="Wills A."/>
            <person name="Wilson R.K."/>
            <person name="Zimmerman L.B."/>
            <person name="Zorn A.M."/>
            <person name="Grainger R."/>
            <person name="Grammer T."/>
            <person name="Khokha M.K."/>
            <person name="Richardson P.M."/>
            <person name="Rokhsar D.S."/>
        </authorList>
    </citation>
    <scope>NUCLEOTIDE SEQUENCE [LARGE SCALE GENOMIC DNA]</scope>
    <source>
        <strain evidence="13">Nigerian</strain>
    </source>
</reference>
<evidence type="ECO:0000256" key="6">
    <source>
        <dbReference type="ARBA" id="ARBA00022792"/>
    </source>
</evidence>
<dbReference type="Ensembl" id="ENSXETT00000009436">
    <property type="protein sequence ID" value="ENSXETP00000009436"/>
    <property type="gene ID" value="ENSXETG00000004334"/>
</dbReference>
<evidence type="ECO:0000313" key="13">
    <source>
        <dbReference type="Ensembl" id="ENSXETP00000009436"/>
    </source>
</evidence>
<dbReference type="Xenbase" id="XB-GENE-6258507">
    <property type="gene designation" value="slc25a43"/>
</dbReference>
<dbReference type="SUPFAM" id="SSF103506">
    <property type="entry name" value="Mitochondrial carrier"/>
    <property type="match status" value="1"/>
</dbReference>
<dbReference type="GeneID" id="100485727"/>
<evidence type="ECO:0000313" key="15">
    <source>
        <dbReference type="RefSeq" id="XP_002934585.2"/>
    </source>
</evidence>
<evidence type="ECO:0000256" key="4">
    <source>
        <dbReference type="ARBA" id="ARBA00022692"/>
    </source>
</evidence>
<evidence type="ECO:0000256" key="7">
    <source>
        <dbReference type="ARBA" id="ARBA00022989"/>
    </source>
</evidence>
<evidence type="ECO:0000313" key="14">
    <source>
        <dbReference type="Proteomes" id="UP000008143"/>
    </source>
</evidence>
<evidence type="ECO:0000256" key="5">
    <source>
        <dbReference type="ARBA" id="ARBA00022737"/>
    </source>
</evidence>
<dbReference type="AlphaFoldDB" id="F6QGY0"/>
<dbReference type="PROSITE" id="PS50920">
    <property type="entry name" value="SOLCAR"/>
    <property type="match status" value="3"/>
</dbReference>
<keyword evidence="14" id="KW-1185">Reference proteome</keyword>
<gene>
    <name evidence="13 15 16" type="primary">slc25a43</name>
</gene>